<dbReference type="Proteomes" id="UP000076738">
    <property type="component" value="Unassembled WGS sequence"/>
</dbReference>
<gene>
    <name evidence="2" type="ORF">CALVIDRAFT_179483</name>
</gene>
<sequence length="277" mass="31234">MYPRISARPLVHPVRSWASAQNACRLATSSAPRFNQPGTESAEHDRPSIRGNPTNWIRLHDVPRTALHNDVRRAVTRSGVGQKFQVYLDYYRFLRTPGAWLKFENQQDMHAALQHIGGRKFQITAQDILAIPTPAPSDAVQRSRGFRGRAIAAQKGSIHGNGPDAGTRSMGRDVVLYGLPGKIEPEDVLAALKGFAFRKKANKKDLGNEAETDGMDEEERAQAVYKLPQIGRSLTSRHLVRLESQSEAHRLVRQLHMTYWDQDLWGTKYTCRARVVY</sequence>
<reference evidence="2 3" key="1">
    <citation type="journal article" date="2016" name="Mol. Biol. Evol.">
        <title>Comparative Genomics of Early-Diverging Mushroom-Forming Fungi Provides Insights into the Origins of Lignocellulose Decay Capabilities.</title>
        <authorList>
            <person name="Nagy L.G."/>
            <person name="Riley R."/>
            <person name="Tritt A."/>
            <person name="Adam C."/>
            <person name="Daum C."/>
            <person name="Floudas D."/>
            <person name="Sun H."/>
            <person name="Yadav J.S."/>
            <person name="Pangilinan J."/>
            <person name="Larsson K.H."/>
            <person name="Matsuura K."/>
            <person name="Barry K."/>
            <person name="Labutti K."/>
            <person name="Kuo R."/>
            <person name="Ohm R.A."/>
            <person name="Bhattacharya S.S."/>
            <person name="Shirouzu T."/>
            <person name="Yoshinaga Y."/>
            <person name="Martin F.M."/>
            <person name="Grigoriev I.V."/>
            <person name="Hibbett D.S."/>
        </authorList>
    </citation>
    <scope>NUCLEOTIDE SEQUENCE [LARGE SCALE GENOMIC DNA]</scope>
    <source>
        <strain evidence="2 3">TUFC12733</strain>
    </source>
</reference>
<evidence type="ECO:0008006" key="4">
    <source>
        <dbReference type="Google" id="ProtNLM"/>
    </source>
</evidence>
<dbReference type="EMBL" id="KV417290">
    <property type="protein sequence ID" value="KZO95165.1"/>
    <property type="molecule type" value="Genomic_DNA"/>
</dbReference>
<protein>
    <recommendedName>
        <fullName evidence="4">RRM domain-containing protein</fullName>
    </recommendedName>
</protein>
<dbReference type="OrthoDB" id="5541797at2759"/>
<evidence type="ECO:0000313" key="3">
    <source>
        <dbReference type="Proteomes" id="UP000076738"/>
    </source>
</evidence>
<proteinExistence type="predicted"/>
<evidence type="ECO:0000313" key="2">
    <source>
        <dbReference type="EMBL" id="KZO95165.1"/>
    </source>
</evidence>
<evidence type="ECO:0000256" key="1">
    <source>
        <dbReference type="SAM" id="MobiDB-lite"/>
    </source>
</evidence>
<name>A0A167KZ42_CALVF</name>
<organism evidence="2 3">
    <name type="scientific">Calocera viscosa (strain TUFC12733)</name>
    <dbReference type="NCBI Taxonomy" id="1330018"/>
    <lineage>
        <taxon>Eukaryota</taxon>
        <taxon>Fungi</taxon>
        <taxon>Dikarya</taxon>
        <taxon>Basidiomycota</taxon>
        <taxon>Agaricomycotina</taxon>
        <taxon>Dacrymycetes</taxon>
        <taxon>Dacrymycetales</taxon>
        <taxon>Dacrymycetaceae</taxon>
        <taxon>Calocera</taxon>
    </lineage>
</organism>
<accession>A0A167KZ42</accession>
<keyword evidence="3" id="KW-1185">Reference proteome</keyword>
<feature type="compositionally biased region" description="Polar residues" evidence="1">
    <location>
        <begin position="29"/>
        <end position="39"/>
    </location>
</feature>
<feature type="region of interest" description="Disordered" evidence="1">
    <location>
        <begin position="29"/>
        <end position="53"/>
    </location>
</feature>
<dbReference type="AlphaFoldDB" id="A0A167KZ42"/>